<evidence type="ECO:0000313" key="2">
    <source>
        <dbReference type="Proteomes" id="UP000320176"/>
    </source>
</evidence>
<name>A0A5C6B883_9BACT</name>
<proteinExistence type="predicted"/>
<dbReference type="Proteomes" id="UP000320176">
    <property type="component" value="Unassembled WGS sequence"/>
</dbReference>
<organism evidence="1 2">
    <name type="scientific">Stieleria varia</name>
    <dbReference type="NCBI Taxonomy" id="2528005"/>
    <lineage>
        <taxon>Bacteria</taxon>
        <taxon>Pseudomonadati</taxon>
        <taxon>Planctomycetota</taxon>
        <taxon>Planctomycetia</taxon>
        <taxon>Pirellulales</taxon>
        <taxon>Pirellulaceae</taxon>
        <taxon>Stieleria</taxon>
    </lineage>
</organism>
<reference evidence="1 2" key="1">
    <citation type="submission" date="2019-02" db="EMBL/GenBank/DDBJ databases">
        <title>Deep-cultivation of Planctomycetes and their phenomic and genomic characterization uncovers novel biology.</title>
        <authorList>
            <person name="Wiegand S."/>
            <person name="Jogler M."/>
            <person name="Boedeker C."/>
            <person name="Pinto D."/>
            <person name="Vollmers J."/>
            <person name="Rivas-Marin E."/>
            <person name="Kohn T."/>
            <person name="Peeters S.H."/>
            <person name="Heuer A."/>
            <person name="Rast P."/>
            <person name="Oberbeckmann S."/>
            <person name="Bunk B."/>
            <person name="Jeske O."/>
            <person name="Meyerdierks A."/>
            <person name="Storesund J.E."/>
            <person name="Kallscheuer N."/>
            <person name="Luecker S."/>
            <person name="Lage O.M."/>
            <person name="Pohl T."/>
            <person name="Merkel B.J."/>
            <person name="Hornburger P."/>
            <person name="Mueller R.-W."/>
            <person name="Bruemmer F."/>
            <person name="Labrenz M."/>
            <person name="Spormann A.M."/>
            <person name="Op Den Camp H."/>
            <person name="Overmann J."/>
            <person name="Amann R."/>
            <person name="Jetten M.S.M."/>
            <person name="Mascher T."/>
            <person name="Medema M.H."/>
            <person name="Devos D.P."/>
            <person name="Kaster A.-K."/>
            <person name="Ovreas L."/>
            <person name="Rohde M."/>
            <person name="Galperin M.Y."/>
            <person name="Jogler C."/>
        </authorList>
    </citation>
    <scope>NUCLEOTIDE SEQUENCE [LARGE SCALE GENOMIC DNA]</scope>
    <source>
        <strain evidence="1 2">Pla52n</strain>
    </source>
</reference>
<sequence>MSDVSDQAELHRDLRGESKFQRAPLKTSAIAATAVALITLGIALSDQGEPVVVPAKENSSASAAPAETIQDTDTPLAARVYRAGFFDEYVQPEIARADQLNRESAERCLKRIDTLIDQYHRGVDPFVRDLTSLSTRFGIVRRMPGGWWNQDDRVQTYVRDKFEQHLFSQETLLADVSAVLNEFKQEIDTNQRRMLVSIKAALSESDLPSVLTQEYPEFFDGVSKSLQGYAADQGTSSVHNMVGAFVLGEAGAFAARSLLGGLLARFAPSAAVAAASGATAAAGSSAAGAGSGSLGGPVGAVVGFGVGLAVGLVIDWWMTERFEAELSSQMHGYLDDLNRALISGPDASMAGSVKTDTPSVGLAVALPQLCDGLADAYRERFFEQIVSGAPTP</sequence>
<dbReference type="EMBL" id="SJPN01000001">
    <property type="protein sequence ID" value="TWU08293.1"/>
    <property type="molecule type" value="Genomic_DNA"/>
</dbReference>
<dbReference type="AlphaFoldDB" id="A0A5C6B883"/>
<comment type="caution">
    <text evidence="1">The sequence shown here is derived from an EMBL/GenBank/DDBJ whole genome shotgun (WGS) entry which is preliminary data.</text>
</comment>
<gene>
    <name evidence="1" type="ORF">Pla52n_08750</name>
</gene>
<dbReference type="RefSeq" id="WP_146518361.1">
    <property type="nucleotide sequence ID" value="NZ_CP151726.1"/>
</dbReference>
<accession>A0A5C6B883</accession>
<keyword evidence="2" id="KW-1185">Reference proteome</keyword>
<dbReference type="OrthoDB" id="280149at2"/>
<protein>
    <submittedName>
        <fullName evidence="1">Uncharacterized protein</fullName>
    </submittedName>
</protein>
<evidence type="ECO:0000313" key="1">
    <source>
        <dbReference type="EMBL" id="TWU08293.1"/>
    </source>
</evidence>